<evidence type="ECO:0000256" key="2">
    <source>
        <dbReference type="RuleBase" id="RU364082"/>
    </source>
</evidence>
<dbReference type="CDD" id="cd05254">
    <property type="entry name" value="dTDP_HR_like_SDR_e"/>
    <property type="match status" value="1"/>
</dbReference>
<reference evidence="4 5" key="1">
    <citation type="submission" date="2023-07" db="EMBL/GenBank/DDBJ databases">
        <title>Genomic Encyclopedia of Type Strains, Phase IV (KMG-IV): sequencing the most valuable type-strain genomes for metagenomic binning, comparative biology and taxonomic classification.</title>
        <authorList>
            <person name="Goeker M."/>
        </authorList>
    </citation>
    <scope>NUCLEOTIDE SEQUENCE [LARGE SCALE GENOMIC DNA]</scope>
    <source>
        <strain evidence="4 5">DSM 9768</strain>
    </source>
</reference>
<dbReference type="RefSeq" id="WP_307326304.1">
    <property type="nucleotide sequence ID" value="NZ_JAUSUG010000010.1"/>
</dbReference>
<keyword evidence="2 4" id="KW-0560">Oxidoreductase</keyword>
<dbReference type="InterPro" id="IPR005913">
    <property type="entry name" value="dTDP_dehydrorham_reduct"/>
</dbReference>
<keyword evidence="2" id="KW-0521">NADP</keyword>
<dbReference type="Gene3D" id="3.40.50.720">
    <property type="entry name" value="NAD(P)-binding Rossmann-like Domain"/>
    <property type="match status" value="1"/>
</dbReference>
<dbReference type="SUPFAM" id="SSF51735">
    <property type="entry name" value="NAD(P)-binding Rossmann-fold domains"/>
    <property type="match status" value="1"/>
</dbReference>
<gene>
    <name evidence="4" type="ORF">J2S74_002757</name>
</gene>
<proteinExistence type="inferred from homology"/>
<organism evidence="4 5">
    <name type="scientific">Evansella vedderi</name>
    <dbReference type="NCBI Taxonomy" id="38282"/>
    <lineage>
        <taxon>Bacteria</taxon>
        <taxon>Bacillati</taxon>
        <taxon>Bacillota</taxon>
        <taxon>Bacilli</taxon>
        <taxon>Bacillales</taxon>
        <taxon>Bacillaceae</taxon>
        <taxon>Evansella</taxon>
    </lineage>
</organism>
<dbReference type="InterPro" id="IPR029903">
    <property type="entry name" value="RmlD-like-bd"/>
</dbReference>
<evidence type="ECO:0000313" key="5">
    <source>
        <dbReference type="Proteomes" id="UP001230005"/>
    </source>
</evidence>
<comment type="function">
    <text evidence="2">Catalyzes the reduction of dTDP-6-deoxy-L-lyxo-4-hexulose to yield dTDP-L-rhamnose.</text>
</comment>
<dbReference type="PANTHER" id="PTHR10491:SF4">
    <property type="entry name" value="METHIONINE ADENOSYLTRANSFERASE 2 SUBUNIT BETA"/>
    <property type="match status" value="1"/>
</dbReference>
<dbReference type="InterPro" id="IPR036291">
    <property type="entry name" value="NAD(P)-bd_dom_sf"/>
</dbReference>
<accession>A0ABT9ZVV7</accession>
<dbReference type="Gene3D" id="3.90.25.10">
    <property type="entry name" value="UDP-galactose 4-epimerase, domain 1"/>
    <property type="match status" value="1"/>
</dbReference>
<feature type="domain" description="RmlD-like substrate binding" evidence="3">
    <location>
        <begin position="7"/>
        <end position="273"/>
    </location>
</feature>
<sequence>MALNNPILITGKRGGVAKSLQRCLSTHNLPFVALGQREMDITNKKKVMEVIGQWKPSIIIHTAAMTDVDRGENEFQRMIEINLHGTKNILDGARTFSSSIMYVSSDFVFDGKKKVPYDSADRPTPINQYGYTKWLGEEYVRRYPGLWWIVRTSSLFGGGAGFVDFVAHKGRKGEKIMVVEDQVSSPTYIEDLSKDLLNLLEQPAGIYHVTNRGECSKFELAQFIYEKVGAPMKLVTAITSKEWNAPASRPSYSTLQPNVVVQRHWKEAVEEYLVRRGWLDD</sequence>
<evidence type="ECO:0000313" key="4">
    <source>
        <dbReference type="EMBL" id="MDQ0255375.1"/>
    </source>
</evidence>
<dbReference type="EC" id="1.1.1.133" evidence="2"/>
<comment type="pathway">
    <text evidence="2">Carbohydrate biosynthesis; dTDP-L-rhamnose biosynthesis.</text>
</comment>
<comment type="similarity">
    <text evidence="1 2">Belongs to the dTDP-4-dehydrorhamnose reductase family.</text>
</comment>
<dbReference type="GO" id="GO:0008831">
    <property type="term" value="F:dTDP-4-dehydrorhamnose reductase activity"/>
    <property type="evidence" value="ECO:0007669"/>
    <property type="project" value="UniProtKB-EC"/>
</dbReference>
<dbReference type="NCBIfam" id="TIGR01214">
    <property type="entry name" value="rmlD"/>
    <property type="match status" value="1"/>
</dbReference>
<protein>
    <recommendedName>
        <fullName evidence="2">dTDP-4-dehydrorhamnose reductase</fullName>
        <ecNumber evidence="2">1.1.1.133</ecNumber>
    </recommendedName>
</protein>
<dbReference type="Proteomes" id="UP001230005">
    <property type="component" value="Unassembled WGS sequence"/>
</dbReference>
<comment type="caution">
    <text evidence="4">The sequence shown here is derived from an EMBL/GenBank/DDBJ whole genome shotgun (WGS) entry which is preliminary data.</text>
</comment>
<name>A0ABT9ZVV7_9BACI</name>
<evidence type="ECO:0000259" key="3">
    <source>
        <dbReference type="Pfam" id="PF04321"/>
    </source>
</evidence>
<dbReference type="Pfam" id="PF04321">
    <property type="entry name" value="RmlD_sub_bind"/>
    <property type="match status" value="1"/>
</dbReference>
<evidence type="ECO:0000256" key="1">
    <source>
        <dbReference type="ARBA" id="ARBA00010944"/>
    </source>
</evidence>
<dbReference type="PANTHER" id="PTHR10491">
    <property type="entry name" value="DTDP-4-DEHYDRORHAMNOSE REDUCTASE"/>
    <property type="match status" value="1"/>
</dbReference>
<keyword evidence="5" id="KW-1185">Reference proteome</keyword>
<dbReference type="EMBL" id="JAUSUG010000010">
    <property type="protein sequence ID" value="MDQ0255375.1"/>
    <property type="molecule type" value="Genomic_DNA"/>
</dbReference>